<evidence type="ECO:0000256" key="5">
    <source>
        <dbReference type="ARBA" id="ARBA00022932"/>
    </source>
</evidence>
<evidence type="ECO:0000256" key="6">
    <source>
        <dbReference type="ARBA" id="ARBA00049244"/>
    </source>
</evidence>
<evidence type="ECO:0000256" key="4">
    <source>
        <dbReference type="ARBA" id="ARBA00022705"/>
    </source>
</evidence>
<name>A0ABM7VJ90_9BACT</name>
<evidence type="ECO:0000256" key="2">
    <source>
        <dbReference type="ARBA" id="ARBA00022679"/>
    </source>
</evidence>
<gene>
    <name evidence="10" type="ORF">PEPS_33380</name>
</gene>
<dbReference type="SUPFAM" id="SSF160975">
    <property type="entry name" value="AF1531-like"/>
    <property type="match status" value="1"/>
</dbReference>
<keyword evidence="10" id="KW-0614">Plasmid</keyword>
<evidence type="ECO:0000256" key="3">
    <source>
        <dbReference type="ARBA" id="ARBA00022695"/>
    </source>
</evidence>
<dbReference type="InterPro" id="IPR040982">
    <property type="entry name" value="DNA_pol3_finger"/>
</dbReference>
<dbReference type="NCBIfam" id="TIGR00594">
    <property type="entry name" value="polc"/>
    <property type="match status" value="1"/>
</dbReference>
<dbReference type="Pfam" id="PF14579">
    <property type="entry name" value="HHH_6"/>
    <property type="match status" value="1"/>
</dbReference>
<keyword evidence="3" id="KW-0548">Nucleotidyltransferase</keyword>
<feature type="domain" description="DNA polymerase helix-hairpin-helix motif" evidence="8">
    <location>
        <begin position="707"/>
        <end position="792"/>
    </location>
</feature>
<feature type="domain" description="Bacterial DNA polymerase III alpha subunit NTPase" evidence="7">
    <location>
        <begin position="226"/>
        <end position="462"/>
    </location>
</feature>
<dbReference type="Gene3D" id="3.20.20.140">
    <property type="entry name" value="Metal-dependent hydrolases"/>
    <property type="match status" value="1"/>
</dbReference>
<keyword evidence="11" id="KW-1185">Reference proteome</keyword>
<dbReference type="InterPro" id="IPR029460">
    <property type="entry name" value="DNAPol_HHH"/>
</dbReference>
<accession>A0ABM7VJ90</accession>
<dbReference type="PANTHER" id="PTHR32294:SF0">
    <property type="entry name" value="DNA POLYMERASE III SUBUNIT ALPHA"/>
    <property type="match status" value="1"/>
</dbReference>
<dbReference type="EC" id="2.7.7.7" evidence="1"/>
<sequence length="960" mass="110565">MLVQELKAKGYTSFVLTDINNTSAVFEVYREALKQGLKMNVGIEFRRNGQWQYTAVAKSATGFRIINEHLTAHQHCNSFPPLFHEEVLVIFPMNNLPERALTANEFISFPPEQVHRWPSLKHLHPYREHLLMGLPITFSAPKDRQLHRLLCAIDQNVLLSKLDKSRIATTSAFPIPKKDYIEYYASMPDVVQQSQELLSMCTLHFDLEKPRNKRFYTCSDKDDMALLRKLTYDGFAYRYSKNDRYARARVEKELRVIEQLKMGAYFLITWDMLRYAGNCGFYHVGRGSGANSIVAYCLKITDVDPVELNLYFERFINPYRSSPPDFDIDFSWDERDQILDYLFKRYGKDHVALMACYNTFKAKSLIRELGKVFGLPKGDIDCMIDEPNKPKKHHEMARKIYRYAHRLQGIPNHLSIHAGGVLISEAPITCCTPLLQMPKGFPIVHFDMHVAEDIGYYKFDVLSQRGLGHIKECVKLVQENLGVSIDVHDIQSFKKDERIKHNLKIGKTIGCFYIESPAMRQLLQKLSCDNYVSLVAASSIIRPGVAKSGMMKTYIERAHHPEKVQYLHPVFEEHLGETYGVMVYQEDVIKIAHHFAGISLDEADILRRAMSGKTRSKTAFQELQDQFFANCQARGHARALSEEVWRQMESFSGYSFCKAHSASFAVESYQSLFLKTYYPLEFMVAVINNFGGFYFAELYLHEARLAGANIHAPCINRSSWLTSIRQKDIYIGFVHIKSINQKLIQEIITEREQKGPFRSLADFTSRVAIGREQLELLIRIDAFRFTGHSPQQLQWKKGLCLRPNKPKVATGLLFASEMAQEQKYELPTLEQEGNEGFFEQLDLLGFPLSSPFDILRTSFRGDFPAIDLVKYQGQTVRMLGYYITRKPVRTVKGEIMNFGSFIDAWGYFFDSCHFPPSLQHSPFQGRGCYLIKGKVVVEFGFPTVEVEKMVKLPQKADPRY</sequence>
<dbReference type="Pfam" id="PF17657">
    <property type="entry name" value="DNA_pol3_finger"/>
    <property type="match status" value="1"/>
</dbReference>
<evidence type="ECO:0000259" key="9">
    <source>
        <dbReference type="Pfam" id="PF17657"/>
    </source>
</evidence>
<feature type="domain" description="DNA polymerase III alpha subunit finger" evidence="9">
    <location>
        <begin position="468"/>
        <end position="634"/>
    </location>
</feature>
<evidence type="ECO:0000259" key="7">
    <source>
        <dbReference type="Pfam" id="PF07733"/>
    </source>
</evidence>
<keyword evidence="5 10" id="KW-0239">DNA-directed DNA polymerase</keyword>
<evidence type="ECO:0000313" key="10">
    <source>
        <dbReference type="EMBL" id="BDD01058.1"/>
    </source>
</evidence>
<organism evidence="10 11">
    <name type="scientific">Persicobacter psychrovividus</name>
    <dbReference type="NCBI Taxonomy" id="387638"/>
    <lineage>
        <taxon>Bacteria</taxon>
        <taxon>Pseudomonadati</taxon>
        <taxon>Bacteroidota</taxon>
        <taxon>Cytophagia</taxon>
        <taxon>Cytophagales</taxon>
        <taxon>Persicobacteraceae</taxon>
        <taxon>Persicobacter</taxon>
    </lineage>
</organism>
<comment type="catalytic activity">
    <reaction evidence="6">
        <text>DNA(n) + a 2'-deoxyribonucleoside 5'-triphosphate = DNA(n+1) + diphosphate</text>
        <dbReference type="Rhea" id="RHEA:22508"/>
        <dbReference type="Rhea" id="RHEA-COMP:17339"/>
        <dbReference type="Rhea" id="RHEA-COMP:17340"/>
        <dbReference type="ChEBI" id="CHEBI:33019"/>
        <dbReference type="ChEBI" id="CHEBI:61560"/>
        <dbReference type="ChEBI" id="CHEBI:173112"/>
        <dbReference type="EC" id="2.7.7.7"/>
    </reaction>
</comment>
<dbReference type="Pfam" id="PF07733">
    <property type="entry name" value="DNA_pol3_alpha"/>
    <property type="match status" value="1"/>
</dbReference>
<geneLocation type="plasmid" evidence="10 11">
    <name>pPP1</name>
</geneLocation>
<dbReference type="GO" id="GO:0003887">
    <property type="term" value="F:DNA-directed DNA polymerase activity"/>
    <property type="evidence" value="ECO:0007669"/>
    <property type="project" value="UniProtKB-KW"/>
</dbReference>
<evidence type="ECO:0000256" key="1">
    <source>
        <dbReference type="ARBA" id="ARBA00012417"/>
    </source>
</evidence>
<dbReference type="InterPro" id="IPR004805">
    <property type="entry name" value="DnaE2/DnaE/PolC"/>
</dbReference>
<dbReference type="Gene3D" id="1.10.150.870">
    <property type="match status" value="1"/>
</dbReference>
<evidence type="ECO:0000313" key="11">
    <source>
        <dbReference type="Proteomes" id="UP001354989"/>
    </source>
</evidence>
<protein>
    <recommendedName>
        <fullName evidence="1">DNA-directed DNA polymerase</fullName>
        <ecNumber evidence="1">2.7.7.7</ecNumber>
    </recommendedName>
</protein>
<reference evidence="10 11" key="1">
    <citation type="submission" date="2021-12" db="EMBL/GenBank/DDBJ databases">
        <title>Genome sequencing of bacteria with rrn-lacking chromosome and rrn-plasmid.</title>
        <authorList>
            <person name="Anda M."/>
            <person name="Iwasaki W."/>
        </authorList>
    </citation>
    <scope>NUCLEOTIDE SEQUENCE [LARGE SCALE GENOMIC DNA]</scope>
    <source>
        <strain evidence="10 11">NBRC 101262</strain>
        <plasmid evidence="10 11">pPP1</plasmid>
    </source>
</reference>
<dbReference type="PANTHER" id="PTHR32294">
    <property type="entry name" value="DNA POLYMERASE III SUBUNIT ALPHA"/>
    <property type="match status" value="1"/>
</dbReference>
<keyword evidence="4" id="KW-0235">DNA replication</keyword>
<dbReference type="EMBL" id="AP025293">
    <property type="protein sequence ID" value="BDD01058.1"/>
    <property type="molecule type" value="Genomic_DNA"/>
</dbReference>
<evidence type="ECO:0000259" key="8">
    <source>
        <dbReference type="Pfam" id="PF14579"/>
    </source>
</evidence>
<proteinExistence type="predicted"/>
<dbReference type="Proteomes" id="UP001354989">
    <property type="component" value="Plasmid pPP1"/>
</dbReference>
<dbReference type="InterPro" id="IPR011708">
    <property type="entry name" value="DNA_pol3_alpha_NTPase_dom"/>
</dbReference>
<keyword evidence="2" id="KW-0808">Transferase</keyword>